<accession>A0A2T7T9U3</accession>
<dbReference type="SUPFAM" id="SSF48264">
    <property type="entry name" value="Cytochrome P450"/>
    <property type="match status" value="1"/>
</dbReference>
<comment type="similarity">
    <text evidence="1">Belongs to the cytochrome P450 family.</text>
</comment>
<evidence type="ECO:0000256" key="2">
    <source>
        <dbReference type="SAM" id="MobiDB-lite"/>
    </source>
</evidence>
<feature type="region of interest" description="Disordered" evidence="2">
    <location>
        <begin position="75"/>
        <end position="128"/>
    </location>
</feature>
<gene>
    <name evidence="3" type="ORF">Y717_07835</name>
</gene>
<dbReference type="EMBL" id="AZSP01000125">
    <property type="protein sequence ID" value="PVE11944.1"/>
    <property type="molecule type" value="Genomic_DNA"/>
</dbReference>
<protein>
    <recommendedName>
        <fullName evidence="5">Cytochrome P450</fullName>
    </recommendedName>
</protein>
<reference evidence="3 4" key="1">
    <citation type="submission" date="2013-12" db="EMBL/GenBank/DDBJ databases">
        <title>Annotated genome of Streptomyces scopuliridis.</title>
        <authorList>
            <person name="Olson J.B."/>
        </authorList>
    </citation>
    <scope>NUCLEOTIDE SEQUENCE [LARGE SCALE GENOMIC DNA]</scope>
    <source>
        <strain evidence="3 4">RB72</strain>
    </source>
</reference>
<dbReference type="GO" id="GO:0020037">
    <property type="term" value="F:heme binding"/>
    <property type="evidence" value="ECO:0007669"/>
    <property type="project" value="InterPro"/>
</dbReference>
<dbReference type="GO" id="GO:0005506">
    <property type="term" value="F:iron ion binding"/>
    <property type="evidence" value="ECO:0007669"/>
    <property type="project" value="InterPro"/>
</dbReference>
<name>A0A2T7T9U3_9ACTN</name>
<proteinExistence type="inferred from homology"/>
<dbReference type="GO" id="GO:0016705">
    <property type="term" value="F:oxidoreductase activity, acting on paired donors, with incorporation or reduction of molecular oxygen"/>
    <property type="evidence" value="ECO:0007669"/>
    <property type="project" value="InterPro"/>
</dbReference>
<dbReference type="Gene3D" id="1.10.630.10">
    <property type="entry name" value="Cytochrome P450"/>
    <property type="match status" value="1"/>
</dbReference>
<dbReference type="GO" id="GO:0004497">
    <property type="term" value="F:monooxygenase activity"/>
    <property type="evidence" value="ECO:0007669"/>
    <property type="project" value="InterPro"/>
</dbReference>
<dbReference type="InterPro" id="IPR036396">
    <property type="entry name" value="Cyt_P450_sf"/>
</dbReference>
<evidence type="ECO:0008006" key="5">
    <source>
        <dbReference type="Google" id="ProtNLM"/>
    </source>
</evidence>
<dbReference type="AlphaFoldDB" id="A0A2T7T9U3"/>
<dbReference type="PANTHER" id="PTHR46696">
    <property type="entry name" value="P450, PUTATIVE (EUROFUNG)-RELATED"/>
    <property type="match status" value="1"/>
</dbReference>
<evidence type="ECO:0000313" key="3">
    <source>
        <dbReference type="EMBL" id="PVE11944.1"/>
    </source>
</evidence>
<dbReference type="STRING" id="1440053.GCA_000718095_01216"/>
<organism evidence="3 4">
    <name type="scientific">Streptomyces scopuliridis RB72</name>
    <dbReference type="NCBI Taxonomy" id="1440053"/>
    <lineage>
        <taxon>Bacteria</taxon>
        <taxon>Bacillati</taxon>
        <taxon>Actinomycetota</taxon>
        <taxon>Actinomycetes</taxon>
        <taxon>Kitasatosporales</taxon>
        <taxon>Streptomycetaceae</taxon>
        <taxon>Streptomyces</taxon>
    </lineage>
</organism>
<sequence>MSVLDELVSFCRVLLAGGYGTTADRLAGMVHLLLDEPGRYERLRDKPDTIPRAVEELLRYARTNVRASLRVAGISNRPRTDPLTRTRPLRRTGRGRTRDGRGGRVPGGGDRVRTNPAGHTASGTTSRLLSGAGARARCACRRLDGGRSSEDSRLPHWTVVSRAVSLTAITCCRIPGHSVVSFRPVSNGYANEGE</sequence>
<evidence type="ECO:0000313" key="4">
    <source>
        <dbReference type="Proteomes" id="UP000245992"/>
    </source>
</evidence>
<comment type="caution">
    <text evidence="3">The sequence shown here is derived from an EMBL/GenBank/DDBJ whole genome shotgun (WGS) entry which is preliminary data.</text>
</comment>
<evidence type="ECO:0000256" key="1">
    <source>
        <dbReference type="ARBA" id="ARBA00010617"/>
    </source>
</evidence>
<dbReference type="PANTHER" id="PTHR46696:SF1">
    <property type="entry name" value="CYTOCHROME P450 YJIB-RELATED"/>
    <property type="match status" value="1"/>
</dbReference>
<dbReference type="Proteomes" id="UP000245992">
    <property type="component" value="Unassembled WGS sequence"/>
</dbReference>
<keyword evidence="4" id="KW-1185">Reference proteome</keyword>